<evidence type="ECO:0000313" key="2">
    <source>
        <dbReference type="Proteomes" id="UP000799771"/>
    </source>
</evidence>
<dbReference type="GeneID" id="54402623"/>
<organism evidence="1 2">
    <name type="scientific">Dothidotthia symphoricarpi CBS 119687</name>
    <dbReference type="NCBI Taxonomy" id="1392245"/>
    <lineage>
        <taxon>Eukaryota</taxon>
        <taxon>Fungi</taxon>
        <taxon>Dikarya</taxon>
        <taxon>Ascomycota</taxon>
        <taxon>Pezizomycotina</taxon>
        <taxon>Dothideomycetes</taxon>
        <taxon>Pleosporomycetidae</taxon>
        <taxon>Pleosporales</taxon>
        <taxon>Dothidotthiaceae</taxon>
        <taxon>Dothidotthia</taxon>
    </lineage>
</organism>
<accession>A0A6A5ZVN9</accession>
<dbReference type="Proteomes" id="UP000799771">
    <property type="component" value="Unassembled WGS sequence"/>
</dbReference>
<proteinExistence type="predicted"/>
<reference evidence="1" key="1">
    <citation type="journal article" date="2020" name="Stud. Mycol.">
        <title>101 Dothideomycetes genomes: a test case for predicting lifestyles and emergence of pathogens.</title>
        <authorList>
            <person name="Haridas S."/>
            <person name="Albert R."/>
            <person name="Binder M."/>
            <person name="Bloem J."/>
            <person name="Labutti K."/>
            <person name="Salamov A."/>
            <person name="Andreopoulos B."/>
            <person name="Baker S."/>
            <person name="Barry K."/>
            <person name="Bills G."/>
            <person name="Bluhm B."/>
            <person name="Cannon C."/>
            <person name="Castanera R."/>
            <person name="Culley D."/>
            <person name="Daum C."/>
            <person name="Ezra D."/>
            <person name="Gonzalez J."/>
            <person name="Henrissat B."/>
            <person name="Kuo A."/>
            <person name="Liang C."/>
            <person name="Lipzen A."/>
            <person name="Lutzoni F."/>
            <person name="Magnuson J."/>
            <person name="Mondo S."/>
            <person name="Nolan M."/>
            <person name="Ohm R."/>
            <person name="Pangilinan J."/>
            <person name="Park H.-J."/>
            <person name="Ramirez L."/>
            <person name="Alfaro M."/>
            <person name="Sun H."/>
            <person name="Tritt A."/>
            <person name="Yoshinaga Y."/>
            <person name="Zwiers L.-H."/>
            <person name="Turgeon B."/>
            <person name="Goodwin S."/>
            <person name="Spatafora J."/>
            <person name="Crous P."/>
            <person name="Grigoriev I."/>
        </authorList>
    </citation>
    <scope>NUCLEOTIDE SEQUENCE</scope>
    <source>
        <strain evidence="1">CBS 119687</strain>
    </source>
</reference>
<gene>
    <name evidence="1" type="ORF">P153DRAFT_149276</name>
</gene>
<protein>
    <submittedName>
        <fullName evidence="1">Uncharacterized protein</fullName>
    </submittedName>
</protein>
<dbReference type="AlphaFoldDB" id="A0A6A5ZVN9"/>
<name>A0A6A5ZVN9_9PLEO</name>
<evidence type="ECO:0000313" key="1">
    <source>
        <dbReference type="EMBL" id="KAF2123599.1"/>
    </source>
</evidence>
<dbReference type="RefSeq" id="XP_033517993.1">
    <property type="nucleotide sequence ID" value="XM_033662191.1"/>
</dbReference>
<keyword evidence="2" id="KW-1185">Reference proteome</keyword>
<sequence length="161" mass="19004">MFGSTRYGTVMGSFVGRAESDSMCHRLQTSLKWGWRHKTRGDGRPRRLCEIFRLHRIVSYHGVMSWWEESIRVCGHDMELMEGRVILVQIRYASSNEDMQQISLPNWSRQQQGCSVRQVVRLTEQARTAVAASLWSRYWLRRKTVCVMRRVARCRPRRVVS</sequence>
<dbReference type="EMBL" id="ML977525">
    <property type="protein sequence ID" value="KAF2123599.1"/>
    <property type="molecule type" value="Genomic_DNA"/>
</dbReference>